<dbReference type="Proteomes" id="UP000187429">
    <property type="component" value="Unassembled WGS sequence"/>
</dbReference>
<keyword evidence="2" id="KW-1185">Reference proteome</keyword>
<dbReference type="EMBL" id="LSSM01004650">
    <property type="protein sequence ID" value="OMJ14441.1"/>
    <property type="molecule type" value="Genomic_DNA"/>
</dbReference>
<organism evidence="1 2">
    <name type="scientific">Smittium culicis</name>
    <dbReference type="NCBI Taxonomy" id="133412"/>
    <lineage>
        <taxon>Eukaryota</taxon>
        <taxon>Fungi</taxon>
        <taxon>Fungi incertae sedis</taxon>
        <taxon>Zoopagomycota</taxon>
        <taxon>Kickxellomycotina</taxon>
        <taxon>Harpellomycetes</taxon>
        <taxon>Harpellales</taxon>
        <taxon>Legeriomycetaceae</taxon>
        <taxon>Smittium</taxon>
    </lineage>
</organism>
<evidence type="ECO:0000313" key="1">
    <source>
        <dbReference type="EMBL" id="OMJ14441.1"/>
    </source>
</evidence>
<gene>
    <name evidence="1" type="ORF">AYI69_g8609</name>
</gene>
<comment type="caution">
    <text evidence="1">The sequence shown here is derived from an EMBL/GenBank/DDBJ whole genome shotgun (WGS) entry which is preliminary data.</text>
</comment>
<proteinExistence type="predicted"/>
<evidence type="ECO:0000313" key="2">
    <source>
        <dbReference type="Proteomes" id="UP000187429"/>
    </source>
</evidence>
<accession>A0A1R1XIH2</accession>
<sequence>MLDRFKGKGGALGYASPSVAAVEAPPVIEQPRSLAVEVEPQFRAFVVEAPLAVEVFELAVEPVIDVVCGYGYRYRGGHLVDRVGFRGGRLKHRVRAGFGGRSGFGNGHRR</sequence>
<reference evidence="2" key="1">
    <citation type="submission" date="2017-01" db="EMBL/GenBank/DDBJ databases">
        <authorList>
            <person name="Wang Y."/>
            <person name="White M."/>
            <person name="Kvist S."/>
            <person name="Moncalvo J.-M."/>
        </authorList>
    </citation>
    <scope>NUCLEOTIDE SEQUENCE [LARGE SCALE GENOMIC DNA]</scope>
    <source>
        <strain evidence="2">ID-206-W2</strain>
    </source>
</reference>
<dbReference type="AlphaFoldDB" id="A0A1R1XIH2"/>
<protein>
    <submittedName>
        <fullName evidence="1">Uncharacterized protein</fullName>
    </submittedName>
</protein>
<name>A0A1R1XIH2_9FUNG</name>